<gene>
    <name evidence="2" type="ORF">IAC57_04975</name>
</gene>
<dbReference type="Proteomes" id="UP000824081">
    <property type="component" value="Unassembled WGS sequence"/>
</dbReference>
<name>A0A9D1SH48_9FIRM</name>
<dbReference type="EMBL" id="DVMZ01000133">
    <property type="protein sequence ID" value="HIU59438.1"/>
    <property type="molecule type" value="Genomic_DNA"/>
</dbReference>
<reference evidence="2" key="2">
    <citation type="journal article" date="2021" name="PeerJ">
        <title>Extensive microbial diversity within the chicken gut microbiome revealed by metagenomics and culture.</title>
        <authorList>
            <person name="Gilroy R."/>
            <person name="Ravi A."/>
            <person name="Getino M."/>
            <person name="Pursley I."/>
            <person name="Horton D.L."/>
            <person name="Alikhan N.F."/>
            <person name="Baker D."/>
            <person name="Gharbi K."/>
            <person name="Hall N."/>
            <person name="Watson M."/>
            <person name="Adriaenssens E.M."/>
            <person name="Foster-Nyarko E."/>
            <person name="Jarju S."/>
            <person name="Secka A."/>
            <person name="Antonio M."/>
            <person name="Oren A."/>
            <person name="Chaudhuri R.R."/>
            <person name="La Ragione R."/>
            <person name="Hildebrand F."/>
            <person name="Pallen M.J."/>
        </authorList>
    </citation>
    <scope>NUCLEOTIDE SEQUENCE</scope>
    <source>
        <strain evidence="2">11687</strain>
    </source>
</reference>
<keyword evidence="1" id="KW-0812">Transmembrane</keyword>
<keyword evidence="1" id="KW-1133">Transmembrane helix</keyword>
<evidence type="ECO:0000256" key="1">
    <source>
        <dbReference type="SAM" id="Phobius"/>
    </source>
</evidence>
<evidence type="ECO:0000313" key="3">
    <source>
        <dbReference type="Proteomes" id="UP000824081"/>
    </source>
</evidence>
<proteinExistence type="predicted"/>
<keyword evidence="1" id="KW-0472">Membrane</keyword>
<evidence type="ECO:0000313" key="2">
    <source>
        <dbReference type="EMBL" id="HIU59438.1"/>
    </source>
</evidence>
<organism evidence="2 3">
    <name type="scientific">Candidatus Scatosoma pullistercoris</name>
    <dbReference type="NCBI Taxonomy" id="2840934"/>
    <lineage>
        <taxon>Bacteria</taxon>
        <taxon>Bacillati</taxon>
        <taxon>Bacillota</taxon>
        <taxon>Clostridia</taxon>
        <taxon>Candidatus Scatosoma</taxon>
    </lineage>
</organism>
<reference evidence="2" key="1">
    <citation type="submission" date="2020-10" db="EMBL/GenBank/DDBJ databases">
        <authorList>
            <person name="Gilroy R."/>
        </authorList>
    </citation>
    <scope>NUCLEOTIDE SEQUENCE</scope>
    <source>
        <strain evidence="2">11687</strain>
    </source>
</reference>
<feature type="transmembrane region" description="Helical" evidence="1">
    <location>
        <begin position="21"/>
        <end position="40"/>
    </location>
</feature>
<dbReference type="AlphaFoldDB" id="A0A9D1SH48"/>
<comment type="caution">
    <text evidence="2">The sequence shown here is derived from an EMBL/GenBank/DDBJ whole genome shotgun (WGS) entry which is preliminary data.</text>
</comment>
<protein>
    <submittedName>
        <fullName evidence="2">Uncharacterized protein</fullName>
    </submittedName>
</protein>
<sequence>MDAKITKKRLNILLSYDWIKILLTAAAAILVWSLLFTMTATRVTQAQNFTIFNYTGTSVTSRFNSYENLLKSNGVFSYDVLEITPTDVTTGNEYSETLVQTRVSTGEGDALFAANVDLGVETEYSRPDGTTFHPTYLEQFLYSYFNTAEDLGEGGYFDDMAAYLNTYYYGDYTKGEADEQKIESDFLARIKKLNDKRFKTSEEKREGFQQEKERLEKQRTALISFLGYLDAGYVELQQTTLYFQDANGNPVEKTGYYSINLCPDERMSDLKNDVFYSKTVEGESGEVRVSAADDICLVLLNVAEDKYQYARFEGLSFVNYLIETHCSALQEN</sequence>
<accession>A0A9D1SH48</accession>